<dbReference type="EMBL" id="BAAAEM010000002">
    <property type="protein sequence ID" value="GAA0477129.1"/>
    <property type="molecule type" value="Genomic_DNA"/>
</dbReference>
<accession>A0ABN1AI91</accession>
<keyword evidence="3" id="KW-1185">Reference proteome</keyword>
<feature type="transmembrane region" description="Helical" evidence="1">
    <location>
        <begin position="54"/>
        <end position="83"/>
    </location>
</feature>
<evidence type="ECO:0000313" key="3">
    <source>
        <dbReference type="Proteomes" id="UP001500713"/>
    </source>
</evidence>
<keyword evidence="1" id="KW-0472">Membrane</keyword>
<proteinExistence type="predicted"/>
<sequence length="147" mass="15818">MFATLDFGQKLLAVGGILSLIASLLHIGVIIGGPDWYRLFGAGEDLAQLAEQGSFYPALITIGIAAVLAIWGWFAFAGAGLVWQPPLLRTGLIIISAIYLARGLVILPMALFVPEKINSFAIWSSLIVMIYGLFYAAGTWKTWSSLS</sequence>
<reference evidence="2 3" key="1">
    <citation type="journal article" date="2019" name="Int. J. Syst. Evol. Microbiol.">
        <title>The Global Catalogue of Microorganisms (GCM) 10K type strain sequencing project: providing services to taxonomists for standard genome sequencing and annotation.</title>
        <authorList>
            <consortium name="The Broad Institute Genomics Platform"/>
            <consortium name="The Broad Institute Genome Sequencing Center for Infectious Disease"/>
            <person name="Wu L."/>
            <person name="Ma J."/>
        </authorList>
    </citation>
    <scope>NUCLEOTIDE SEQUENCE [LARGE SCALE GENOMIC DNA]</scope>
    <source>
        <strain evidence="2 3">JCM 14162</strain>
    </source>
</reference>
<keyword evidence="1" id="KW-1133">Transmembrane helix</keyword>
<organism evidence="2 3">
    <name type="scientific">Parasphingorhabdus litoris</name>
    <dbReference type="NCBI Taxonomy" id="394733"/>
    <lineage>
        <taxon>Bacteria</taxon>
        <taxon>Pseudomonadati</taxon>
        <taxon>Pseudomonadota</taxon>
        <taxon>Alphaproteobacteria</taxon>
        <taxon>Sphingomonadales</taxon>
        <taxon>Sphingomonadaceae</taxon>
        <taxon>Parasphingorhabdus</taxon>
    </lineage>
</organism>
<gene>
    <name evidence="2" type="ORF">GCM10009096_18750</name>
</gene>
<dbReference type="Proteomes" id="UP001500713">
    <property type="component" value="Unassembled WGS sequence"/>
</dbReference>
<comment type="caution">
    <text evidence="2">The sequence shown here is derived from an EMBL/GenBank/DDBJ whole genome shotgun (WGS) entry which is preliminary data.</text>
</comment>
<evidence type="ECO:0000256" key="1">
    <source>
        <dbReference type="SAM" id="Phobius"/>
    </source>
</evidence>
<evidence type="ECO:0000313" key="2">
    <source>
        <dbReference type="EMBL" id="GAA0477129.1"/>
    </source>
</evidence>
<feature type="transmembrane region" description="Helical" evidence="1">
    <location>
        <begin position="90"/>
        <end position="114"/>
    </location>
</feature>
<name>A0ABN1AI91_9SPHN</name>
<feature type="transmembrane region" description="Helical" evidence="1">
    <location>
        <begin position="12"/>
        <end position="34"/>
    </location>
</feature>
<protein>
    <recommendedName>
        <fullName evidence="4">DUF2127 domain-containing protein</fullName>
    </recommendedName>
</protein>
<keyword evidence="1" id="KW-0812">Transmembrane</keyword>
<feature type="transmembrane region" description="Helical" evidence="1">
    <location>
        <begin position="120"/>
        <end position="138"/>
    </location>
</feature>
<evidence type="ECO:0008006" key="4">
    <source>
        <dbReference type="Google" id="ProtNLM"/>
    </source>
</evidence>